<proteinExistence type="predicted"/>
<keyword evidence="2" id="KW-1133">Transmembrane helix</keyword>
<accession>A0A139IUP0</accession>
<evidence type="ECO:0000256" key="2">
    <source>
        <dbReference type="SAM" id="Phobius"/>
    </source>
</evidence>
<dbReference type="EMBL" id="LFZO01000009">
    <property type="protein sequence ID" value="KXT18266.1"/>
    <property type="molecule type" value="Genomic_DNA"/>
</dbReference>
<name>A0A139IUP0_9PEZI</name>
<comment type="caution">
    <text evidence="3">The sequence shown here is derived from an EMBL/GenBank/DDBJ whole genome shotgun (WGS) entry which is preliminary data.</text>
</comment>
<reference evidence="3 4" key="1">
    <citation type="submission" date="2015-07" db="EMBL/GenBank/DDBJ databases">
        <title>Comparative genomics of the Sigatoka disease complex on banana suggests a link between parallel evolutionary changes in Pseudocercospora fijiensis and Pseudocercospora eumusae and increased virulence on the banana host.</title>
        <authorList>
            <person name="Chang T.-C."/>
            <person name="Salvucci A."/>
            <person name="Crous P.W."/>
            <person name="Stergiopoulos I."/>
        </authorList>
    </citation>
    <scope>NUCLEOTIDE SEQUENCE [LARGE SCALE GENOMIC DNA]</scope>
    <source>
        <strain evidence="3 4">CBS 116634</strain>
    </source>
</reference>
<keyword evidence="4" id="KW-1185">Reference proteome</keyword>
<gene>
    <name evidence="3" type="ORF">AC579_2920</name>
</gene>
<organism evidence="3 4">
    <name type="scientific">Pseudocercospora musae</name>
    <dbReference type="NCBI Taxonomy" id="113226"/>
    <lineage>
        <taxon>Eukaryota</taxon>
        <taxon>Fungi</taxon>
        <taxon>Dikarya</taxon>
        <taxon>Ascomycota</taxon>
        <taxon>Pezizomycotina</taxon>
        <taxon>Dothideomycetes</taxon>
        <taxon>Dothideomycetidae</taxon>
        <taxon>Mycosphaerellales</taxon>
        <taxon>Mycosphaerellaceae</taxon>
        <taxon>Pseudocercospora</taxon>
    </lineage>
</organism>
<feature type="region of interest" description="Disordered" evidence="1">
    <location>
        <begin position="83"/>
        <end position="117"/>
    </location>
</feature>
<feature type="compositionally biased region" description="Polar residues" evidence="1">
    <location>
        <begin position="166"/>
        <end position="186"/>
    </location>
</feature>
<dbReference type="Proteomes" id="UP000073492">
    <property type="component" value="Unassembled WGS sequence"/>
</dbReference>
<feature type="compositionally biased region" description="Basic and acidic residues" evidence="1">
    <location>
        <begin position="273"/>
        <end position="312"/>
    </location>
</feature>
<dbReference type="AlphaFoldDB" id="A0A139IUP0"/>
<feature type="region of interest" description="Disordered" evidence="1">
    <location>
        <begin position="152"/>
        <end position="227"/>
    </location>
</feature>
<sequence length="340" mass="35990">METITATQWTAIATNTVYATSLPSTPPASTSGSLSSAPSATNINVPMSGAAITVTASMPTAIETVHLPASSASSKTTSIVPSSAVTTSTAPPSSSSASVTTHVPPKSLSEESSTPNGLSGGTIAAIITAVLGAFIFSIIALVLWRRFGRKRESKEQPEGIELGNIHRSQGPTASEQTKSKGSNFSQRPYEPNIEEEHEHPSPLLPSPTPFDFTGNKPVKRVRSDPVWDDSLGNPYALRGLPSAPPLRVPLRYPSRPQGFGATVIPRPPAQVRPADHGFDFGVPKKKDDGFEEAPRTDAAETERVVTETERSGGRPGRWSAASSMYSQESVRGSEVGSWRF</sequence>
<keyword evidence="2" id="KW-0812">Transmembrane</keyword>
<feature type="region of interest" description="Disordered" evidence="1">
    <location>
        <begin position="259"/>
        <end position="340"/>
    </location>
</feature>
<evidence type="ECO:0000256" key="1">
    <source>
        <dbReference type="SAM" id="MobiDB-lite"/>
    </source>
</evidence>
<feature type="compositionally biased region" description="Low complexity" evidence="1">
    <location>
        <begin position="83"/>
        <end position="101"/>
    </location>
</feature>
<protein>
    <submittedName>
        <fullName evidence="3">Uncharacterized protein</fullName>
    </submittedName>
</protein>
<feature type="transmembrane region" description="Helical" evidence="2">
    <location>
        <begin position="123"/>
        <end position="144"/>
    </location>
</feature>
<evidence type="ECO:0000313" key="3">
    <source>
        <dbReference type="EMBL" id="KXT18266.1"/>
    </source>
</evidence>
<keyword evidence="2" id="KW-0472">Membrane</keyword>
<evidence type="ECO:0000313" key="4">
    <source>
        <dbReference type="Proteomes" id="UP000073492"/>
    </source>
</evidence>
<feature type="compositionally biased region" description="Polar residues" evidence="1">
    <location>
        <begin position="320"/>
        <end position="330"/>
    </location>
</feature>
<dbReference type="OrthoDB" id="3649851at2759"/>